<evidence type="ECO:0000313" key="1">
    <source>
        <dbReference type="EMBL" id="TMW60869.1"/>
    </source>
</evidence>
<reference evidence="1" key="1">
    <citation type="submission" date="2019-03" db="EMBL/GenBank/DDBJ databases">
        <title>Long read genome sequence of the mycoparasitic Pythium oligandrum ATCC 38472 isolated from sugarbeet rhizosphere.</title>
        <authorList>
            <person name="Gaulin E."/>
        </authorList>
    </citation>
    <scope>NUCLEOTIDE SEQUENCE</scope>
    <source>
        <strain evidence="1">ATCC 38472_TT</strain>
    </source>
</reference>
<sequence>MPLEQLRRLLRPHKHNKRPQALKFLLQPLFPVNATPHKLVLFFWILPSDAPSTDEMAGWTLVESDRDIPTGFCFSSQLAVIPCQSSFFSFGALSTYGGNGTLFASGETQAGGVVKFSTKFSTSALHRYALTGTNMIFSNKKRDAYWAINATTGQIAMVPQAKASKFTMYKRSNGQGPILLKSGSRFVALSITGMYASQAVTTEHLFLPPQQQYESTVVDTMDVELMGYRVNALSNGGKLSPAWMAYDLALVIPLRDQPKGPQFTQFRMNQAGTIDLSPMFSKFFRLVANKMVKEYGHYPSLGRHLPQDLMLHQVAEGIKTQRADVWPSVARTFVKTVPLPDTTLMWPNYASNSGSASIVLESRPQSNLGPGMHGKTYLIEPVKYKTEYTYGGGFVSSAVVFSEWVITAKVEGSGGSAPRIGYRKASTPLLLQAQVQLDRMPITPPISSTTSDSLTSSSVGLPTTARHLQAFRWLLLVVISLQVPSLLV</sequence>
<protein>
    <submittedName>
        <fullName evidence="1">Uncharacterized protein</fullName>
    </submittedName>
</protein>
<accession>A0A8K1FHC3</accession>
<name>A0A8K1FHC3_PYTOL</name>
<dbReference type="EMBL" id="SPLM01000108">
    <property type="protein sequence ID" value="TMW60869.1"/>
    <property type="molecule type" value="Genomic_DNA"/>
</dbReference>
<organism evidence="1 2">
    <name type="scientific">Pythium oligandrum</name>
    <name type="common">Mycoparasitic fungus</name>
    <dbReference type="NCBI Taxonomy" id="41045"/>
    <lineage>
        <taxon>Eukaryota</taxon>
        <taxon>Sar</taxon>
        <taxon>Stramenopiles</taxon>
        <taxon>Oomycota</taxon>
        <taxon>Peronosporomycetes</taxon>
        <taxon>Pythiales</taxon>
        <taxon>Pythiaceae</taxon>
        <taxon>Pythium</taxon>
    </lineage>
</organism>
<comment type="caution">
    <text evidence="1">The sequence shown here is derived from an EMBL/GenBank/DDBJ whole genome shotgun (WGS) entry which is preliminary data.</text>
</comment>
<evidence type="ECO:0000313" key="2">
    <source>
        <dbReference type="Proteomes" id="UP000794436"/>
    </source>
</evidence>
<proteinExistence type="predicted"/>
<keyword evidence="2" id="KW-1185">Reference proteome</keyword>
<dbReference type="AlphaFoldDB" id="A0A8K1FHC3"/>
<gene>
    <name evidence="1" type="ORF">Poli38472_000911</name>
</gene>
<dbReference type="Proteomes" id="UP000794436">
    <property type="component" value="Unassembled WGS sequence"/>
</dbReference>